<keyword evidence="6" id="KW-0436">Ligase</keyword>
<dbReference type="Gene3D" id="3.40.50.10420">
    <property type="entry name" value="NagB/RpiA/CoA transferase-like"/>
    <property type="match status" value="1"/>
</dbReference>
<evidence type="ECO:0000256" key="2">
    <source>
        <dbReference type="ARBA" id="ARBA00022741"/>
    </source>
</evidence>
<comment type="catalytic activity">
    <reaction evidence="5">
        <text>(6S)-5-formyl-5,6,7,8-tetrahydrofolate + ATP = (6R)-5,10-methenyltetrahydrofolate + ADP + phosphate</text>
        <dbReference type="Rhea" id="RHEA:10488"/>
        <dbReference type="ChEBI" id="CHEBI:30616"/>
        <dbReference type="ChEBI" id="CHEBI:43474"/>
        <dbReference type="ChEBI" id="CHEBI:57455"/>
        <dbReference type="ChEBI" id="CHEBI:57457"/>
        <dbReference type="ChEBI" id="CHEBI:456216"/>
        <dbReference type="EC" id="6.3.3.2"/>
    </reaction>
</comment>
<dbReference type="SUPFAM" id="SSF100950">
    <property type="entry name" value="NagB/RpiA/CoA transferase-like"/>
    <property type="match status" value="1"/>
</dbReference>
<dbReference type="InterPro" id="IPR037171">
    <property type="entry name" value="NagB/RpiA_transferase-like"/>
</dbReference>
<evidence type="ECO:0000256" key="5">
    <source>
        <dbReference type="RuleBase" id="RU361279"/>
    </source>
</evidence>
<accession>D5H9P7</accession>
<dbReference type="NCBIfam" id="TIGR02727">
    <property type="entry name" value="MTHFS_bact"/>
    <property type="match status" value="1"/>
</dbReference>
<evidence type="ECO:0000313" key="6">
    <source>
        <dbReference type="EMBL" id="CBH24752.1"/>
    </source>
</evidence>
<dbReference type="GO" id="GO:0030272">
    <property type="term" value="F:5-formyltetrahydrofolate cyclo-ligase activity"/>
    <property type="evidence" value="ECO:0007669"/>
    <property type="project" value="UniProtKB-EC"/>
</dbReference>
<gene>
    <name evidence="6" type="ordered locus">SRM_01831</name>
</gene>
<keyword evidence="5" id="KW-0460">Magnesium</keyword>
<dbReference type="EC" id="6.3.3.2" evidence="5"/>
<dbReference type="InterPro" id="IPR002698">
    <property type="entry name" value="FTHF_cligase"/>
</dbReference>
<dbReference type="HOGENOM" id="CLU_066245_2_2_10"/>
<evidence type="ECO:0000256" key="4">
    <source>
        <dbReference type="PIRSR" id="PIRSR006806-1"/>
    </source>
</evidence>
<dbReference type="EMBL" id="FP565814">
    <property type="protein sequence ID" value="CBH24752.1"/>
    <property type="molecule type" value="Genomic_DNA"/>
</dbReference>
<dbReference type="PANTHER" id="PTHR23407:SF1">
    <property type="entry name" value="5-FORMYLTETRAHYDROFOLATE CYCLO-LIGASE"/>
    <property type="match status" value="1"/>
</dbReference>
<dbReference type="GO" id="GO:0035999">
    <property type="term" value="P:tetrahydrofolate interconversion"/>
    <property type="evidence" value="ECO:0007669"/>
    <property type="project" value="TreeGrafter"/>
</dbReference>
<feature type="binding site" evidence="4">
    <location>
        <position position="62"/>
    </location>
    <ligand>
        <name>substrate</name>
    </ligand>
</feature>
<sequence length="195" mass="21477">MGPMGSQAKTSWRRRFRSYRRSLSARSCRARSSLIVHRALGAPPVAPAQVVHVYWPITAQREVDTRPLIALLRARDVEVVLPVVTSFEAETPTLEHRRYDGPGSLTANRWDIREPKHTERVPPGAIDVVFVPALGVGQDGHRIGHGSGYYDAFLQSVACPRVALTYEACLVPSLPNASHDVPVTTIVTEQQVLAP</sequence>
<comment type="similarity">
    <text evidence="1 5">Belongs to the 5-formyltetrahydrofolate cyclo-ligase family.</text>
</comment>
<dbReference type="PANTHER" id="PTHR23407">
    <property type="entry name" value="ATPASE INHIBITOR/5-FORMYLTETRAHYDROFOLATE CYCLO-LIGASE"/>
    <property type="match status" value="1"/>
</dbReference>
<dbReference type="Proteomes" id="UP000000933">
    <property type="component" value="Chromosome"/>
</dbReference>
<dbReference type="KEGG" id="srm:SRM_01831"/>
<dbReference type="AlphaFoldDB" id="D5H9P7"/>
<proteinExistence type="inferred from homology"/>
<dbReference type="InterPro" id="IPR024185">
    <property type="entry name" value="FTHF_cligase-like_sf"/>
</dbReference>
<evidence type="ECO:0000313" key="7">
    <source>
        <dbReference type="Proteomes" id="UP000000933"/>
    </source>
</evidence>
<dbReference type="Pfam" id="PF01812">
    <property type="entry name" value="5-FTHF_cyc-lig"/>
    <property type="match status" value="1"/>
</dbReference>
<dbReference type="GO" id="GO:0005524">
    <property type="term" value="F:ATP binding"/>
    <property type="evidence" value="ECO:0007669"/>
    <property type="project" value="UniProtKB-KW"/>
</dbReference>
<feature type="binding site" evidence="4">
    <location>
        <begin position="9"/>
        <end position="13"/>
    </location>
    <ligand>
        <name>ATP</name>
        <dbReference type="ChEBI" id="CHEBI:30616"/>
    </ligand>
</feature>
<keyword evidence="5" id="KW-0479">Metal-binding</keyword>
<protein>
    <recommendedName>
        <fullName evidence="5">5-formyltetrahydrofolate cyclo-ligase</fullName>
        <ecNumber evidence="5">6.3.3.2</ecNumber>
    </recommendedName>
</protein>
<dbReference type="GO" id="GO:0046872">
    <property type="term" value="F:metal ion binding"/>
    <property type="evidence" value="ECO:0007669"/>
    <property type="project" value="UniProtKB-KW"/>
</dbReference>
<reference evidence="6 7" key="1">
    <citation type="journal article" date="2010" name="ISME J.">
        <title>Fine-scale evolution: genomic, phenotypic and ecological differentiation in two coexisting Salinibacter ruber strains.</title>
        <authorList>
            <person name="Pena A."/>
            <person name="Teeling H."/>
            <person name="Huerta-Cepas J."/>
            <person name="Santos F."/>
            <person name="Yarza P."/>
            <person name="Brito-Echeverria J."/>
            <person name="Lucio M."/>
            <person name="Schmitt-Kopplin P."/>
            <person name="Meseguer I."/>
            <person name="Schenowitz C."/>
            <person name="Dossat C."/>
            <person name="Barbe V."/>
            <person name="Dopazo J."/>
            <person name="Rossello-Mora R."/>
            <person name="Schuler M."/>
            <person name="Glockner F.O."/>
            <person name="Amann R."/>
            <person name="Gabaldon T."/>
            <person name="Anton J."/>
        </authorList>
    </citation>
    <scope>NUCLEOTIDE SEQUENCE [LARGE SCALE GENOMIC DNA]</scope>
    <source>
        <strain evidence="6 7">M8</strain>
    </source>
</reference>
<keyword evidence="2 4" id="KW-0547">Nucleotide-binding</keyword>
<dbReference type="PIRSF" id="PIRSF006806">
    <property type="entry name" value="FTHF_cligase"/>
    <property type="match status" value="1"/>
</dbReference>
<dbReference type="GO" id="GO:0009396">
    <property type="term" value="P:folic acid-containing compound biosynthetic process"/>
    <property type="evidence" value="ECO:0007669"/>
    <property type="project" value="TreeGrafter"/>
</dbReference>
<name>D5H9P7_SALRM</name>
<feature type="binding site" evidence="4">
    <location>
        <begin position="142"/>
        <end position="150"/>
    </location>
    <ligand>
        <name>ATP</name>
        <dbReference type="ChEBI" id="CHEBI:30616"/>
    </ligand>
</feature>
<evidence type="ECO:0000256" key="1">
    <source>
        <dbReference type="ARBA" id="ARBA00010638"/>
    </source>
</evidence>
<evidence type="ECO:0000256" key="3">
    <source>
        <dbReference type="ARBA" id="ARBA00022840"/>
    </source>
</evidence>
<organism evidence="6 7">
    <name type="scientific">Salinibacter ruber (strain M8)</name>
    <dbReference type="NCBI Taxonomy" id="761659"/>
    <lineage>
        <taxon>Bacteria</taxon>
        <taxon>Pseudomonadati</taxon>
        <taxon>Rhodothermota</taxon>
        <taxon>Rhodothermia</taxon>
        <taxon>Rhodothermales</taxon>
        <taxon>Salinibacteraceae</taxon>
        <taxon>Salinibacter</taxon>
    </lineage>
</organism>
<reference evidence="7" key="2">
    <citation type="submission" date="2010-04" db="EMBL/GenBank/DDBJ databases">
        <title>Genome sequence of Salinibacter ruber M8.</title>
        <authorList>
            <consortium name="Genoscope"/>
        </authorList>
    </citation>
    <scope>NUCLEOTIDE SEQUENCE [LARGE SCALE GENOMIC DNA]</scope>
    <source>
        <strain evidence="7">M8</strain>
    </source>
</reference>
<comment type="cofactor">
    <cofactor evidence="5">
        <name>Mg(2+)</name>
        <dbReference type="ChEBI" id="CHEBI:18420"/>
    </cofactor>
</comment>
<keyword evidence="3 4" id="KW-0067">ATP-binding</keyword>